<dbReference type="GO" id="GO:0005945">
    <property type="term" value="C:6-phosphofructokinase complex"/>
    <property type="evidence" value="ECO:0007669"/>
    <property type="project" value="TreeGrafter"/>
</dbReference>
<protein>
    <recommendedName>
        <fullName evidence="5">6-phosphofructokinase</fullName>
        <ecNumber evidence="5">2.7.1.11</ecNumber>
    </recommendedName>
</protein>
<dbReference type="Gene3D" id="3.40.50.450">
    <property type="match status" value="1"/>
</dbReference>
<organism evidence="17 18">
    <name type="scientific">Candidatus Caccopulliclostridium gallistercoris</name>
    <dbReference type="NCBI Taxonomy" id="2840719"/>
    <lineage>
        <taxon>Bacteria</taxon>
        <taxon>Bacillati</taxon>
        <taxon>Bacillota</taxon>
        <taxon>Clostridia</taxon>
        <taxon>Candidatus Caccopulliclostridium</taxon>
    </lineage>
</organism>
<sequence>MKVGILVSGGDAPGMNYVVYEIHEKLKKLGVELLGIKYGYKGLMENDVIALDQALLEENKLFSGCILKSSRAPEFKTEKGVKKGLKTIEKNSLDALIILGGDGSLKGALELAEKGAKVVFIPATVDNDLKCSSYSLGYYTAVEACRKYIELVMRTMETLDRSCLFEVMGNESGEIAKGVFAASAADYVINEYNPLNLDKLVKDIKKNKKPCLKIVVQEKLVNLEELREMLTSKTKREFKACVVGYLQRGENPTKEEIKKAKAFSALAVECIRTHSYNKVIVFNEDSVEAKSMNEIL</sequence>
<name>A0A9D1NFY2_9FIRM</name>
<dbReference type="Pfam" id="PF00365">
    <property type="entry name" value="PFK"/>
    <property type="match status" value="1"/>
</dbReference>
<evidence type="ECO:0000256" key="11">
    <source>
        <dbReference type="ARBA" id="ARBA00022840"/>
    </source>
</evidence>
<evidence type="ECO:0000256" key="8">
    <source>
        <dbReference type="ARBA" id="ARBA00022723"/>
    </source>
</evidence>
<dbReference type="InterPro" id="IPR035966">
    <property type="entry name" value="PKF_sf"/>
</dbReference>
<dbReference type="GO" id="GO:0061621">
    <property type="term" value="P:canonical glycolysis"/>
    <property type="evidence" value="ECO:0007669"/>
    <property type="project" value="TreeGrafter"/>
</dbReference>
<dbReference type="GO" id="GO:0030388">
    <property type="term" value="P:fructose 1,6-bisphosphate metabolic process"/>
    <property type="evidence" value="ECO:0007669"/>
    <property type="project" value="TreeGrafter"/>
</dbReference>
<dbReference type="InterPro" id="IPR012003">
    <property type="entry name" value="ATP_PFK_prok-type"/>
</dbReference>
<keyword evidence="6" id="KW-0963">Cytoplasm</keyword>
<dbReference type="GO" id="GO:0070095">
    <property type="term" value="F:fructose-6-phosphate binding"/>
    <property type="evidence" value="ECO:0007669"/>
    <property type="project" value="TreeGrafter"/>
</dbReference>
<reference evidence="17" key="1">
    <citation type="submission" date="2020-10" db="EMBL/GenBank/DDBJ databases">
        <authorList>
            <person name="Gilroy R."/>
        </authorList>
    </citation>
    <scope>NUCLEOTIDE SEQUENCE</scope>
    <source>
        <strain evidence="17">CHK186-9395</strain>
    </source>
</reference>
<comment type="similarity">
    <text evidence="14">Belongs to the phosphofructokinase type A (PFKA) family.</text>
</comment>
<dbReference type="EC" id="2.7.1.11" evidence="5"/>
<comment type="cofactor">
    <cofactor evidence="1">
        <name>Mg(2+)</name>
        <dbReference type="ChEBI" id="CHEBI:18420"/>
    </cofactor>
</comment>
<dbReference type="Proteomes" id="UP000886861">
    <property type="component" value="Unassembled WGS sequence"/>
</dbReference>
<gene>
    <name evidence="17" type="ORF">IAA62_04625</name>
</gene>
<evidence type="ECO:0000256" key="5">
    <source>
        <dbReference type="ARBA" id="ARBA00012055"/>
    </source>
</evidence>
<dbReference type="GO" id="GO:0003872">
    <property type="term" value="F:6-phosphofructokinase activity"/>
    <property type="evidence" value="ECO:0007669"/>
    <property type="project" value="UniProtKB-EC"/>
</dbReference>
<dbReference type="SUPFAM" id="SSF53784">
    <property type="entry name" value="Phosphofructokinase"/>
    <property type="match status" value="1"/>
</dbReference>
<evidence type="ECO:0000256" key="10">
    <source>
        <dbReference type="ARBA" id="ARBA00022777"/>
    </source>
</evidence>
<evidence type="ECO:0000256" key="12">
    <source>
        <dbReference type="ARBA" id="ARBA00022842"/>
    </source>
</evidence>
<evidence type="ECO:0000256" key="4">
    <source>
        <dbReference type="ARBA" id="ARBA00004679"/>
    </source>
</evidence>
<dbReference type="PRINTS" id="PR00476">
    <property type="entry name" value="PHFRCTKINASE"/>
</dbReference>
<evidence type="ECO:0000256" key="14">
    <source>
        <dbReference type="ARBA" id="ARBA00038478"/>
    </source>
</evidence>
<comment type="caution">
    <text evidence="17">The sequence shown here is derived from an EMBL/GenBank/DDBJ whole genome shotgun (WGS) entry which is preliminary data.</text>
</comment>
<accession>A0A9D1NFY2</accession>
<reference evidence="17" key="2">
    <citation type="journal article" date="2021" name="PeerJ">
        <title>Extensive microbial diversity within the chicken gut microbiome revealed by metagenomics and culture.</title>
        <authorList>
            <person name="Gilroy R."/>
            <person name="Ravi A."/>
            <person name="Getino M."/>
            <person name="Pursley I."/>
            <person name="Horton D.L."/>
            <person name="Alikhan N.F."/>
            <person name="Baker D."/>
            <person name="Gharbi K."/>
            <person name="Hall N."/>
            <person name="Watson M."/>
            <person name="Adriaenssens E.M."/>
            <person name="Foster-Nyarko E."/>
            <person name="Jarju S."/>
            <person name="Secka A."/>
            <person name="Antonio M."/>
            <person name="Oren A."/>
            <person name="Chaudhuri R.R."/>
            <person name="La Ragione R."/>
            <person name="Hildebrand F."/>
            <person name="Pallen M.J."/>
        </authorList>
    </citation>
    <scope>NUCLEOTIDE SEQUENCE</scope>
    <source>
        <strain evidence="17">CHK186-9395</strain>
    </source>
</reference>
<evidence type="ECO:0000256" key="3">
    <source>
        <dbReference type="ARBA" id="ARBA00004496"/>
    </source>
</evidence>
<dbReference type="GO" id="GO:0042802">
    <property type="term" value="F:identical protein binding"/>
    <property type="evidence" value="ECO:0007669"/>
    <property type="project" value="TreeGrafter"/>
</dbReference>
<comment type="function">
    <text evidence="2">Catalyzes the phosphorylation of D-fructose 6-phosphate to fructose 1,6-bisphosphate by ATP, the first committing step of glycolysis.</text>
</comment>
<dbReference type="EMBL" id="DVOJ01000015">
    <property type="protein sequence ID" value="HIV01816.1"/>
    <property type="molecule type" value="Genomic_DNA"/>
</dbReference>
<evidence type="ECO:0000256" key="13">
    <source>
        <dbReference type="ARBA" id="ARBA00023152"/>
    </source>
</evidence>
<dbReference type="InterPro" id="IPR022953">
    <property type="entry name" value="ATP_PFK"/>
</dbReference>
<evidence type="ECO:0000256" key="2">
    <source>
        <dbReference type="ARBA" id="ARBA00002659"/>
    </source>
</evidence>
<keyword evidence="11" id="KW-0067">ATP-binding</keyword>
<comment type="catalytic activity">
    <reaction evidence="15">
        <text>beta-D-fructose 6-phosphate + ATP = beta-D-fructose 1,6-bisphosphate + ADP + H(+)</text>
        <dbReference type="Rhea" id="RHEA:16109"/>
        <dbReference type="ChEBI" id="CHEBI:15378"/>
        <dbReference type="ChEBI" id="CHEBI:30616"/>
        <dbReference type="ChEBI" id="CHEBI:32966"/>
        <dbReference type="ChEBI" id="CHEBI:57634"/>
        <dbReference type="ChEBI" id="CHEBI:456216"/>
        <dbReference type="EC" id="2.7.1.11"/>
    </reaction>
</comment>
<proteinExistence type="inferred from homology"/>
<evidence type="ECO:0000256" key="15">
    <source>
        <dbReference type="ARBA" id="ARBA00048070"/>
    </source>
</evidence>
<evidence type="ECO:0000313" key="17">
    <source>
        <dbReference type="EMBL" id="HIV01816.1"/>
    </source>
</evidence>
<dbReference type="GO" id="GO:0005524">
    <property type="term" value="F:ATP binding"/>
    <property type="evidence" value="ECO:0007669"/>
    <property type="project" value="UniProtKB-KW"/>
</dbReference>
<dbReference type="InterPro" id="IPR000023">
    <property type="entry name" value="Phosphofructokinase_dom"/>
</dbReference>
<keyword evidence="7" id="KW-0808">Transferase</keyword>
<dbReference type="AlphaFoldDB" id="A0A9D1NFY2"/>
<dbReference type="GO" id="GO:0046872">
    <property type="term" value="F:metal ion binding"/>
    <property type="evidence" value="ECO:0007669"/>
    <property type="project" value="UniProtKB-KW"/>
</dbReference>
<dbReference type="GO" id="GO:0016208">
    <property type="term" value="F:AMP binding"/>
    <property type="evidence" value="ECO:0007669"/>
    <property type="project" value="TreeGrafter"/>
</dbReference>
<comment type="subcellular location">
    <subcellularLocation>
        <location evidence="3">Cytoplasm</location>
    </subcellularLocation>
</comment>
<evidence type="ECO:0000256" key="1">
    <source>
        <dbReference type="ARBA" id="ARBA00001946"/>
    </source>
</evidence>
<dbReference type="GO" id="GO:0048029">
    <property type="term" value="F:monosaccharide binding"/>
    <property type="evidence" value="ECO:0007669"/>
    <property type="project" value="TreeGrafter"/>
</dbReference>
<keyword evidence="10" id="KW-0418">Kinase</keyword>
<dbReference type="GO" id="GO:0006002">
    <property type="term" value="P:fructose 6-phosphate metabolic process"/>
    <property type="evidence" value="ECO:0007669"/>
    <property type="project" value="InterPro"/>
</dbReference>
<evidence type="ECO:0000256" key="6">
    <source>
        <dbReference type="ARBA" id="ARBA00022490"/>
    </source>
</evidence>
<evidence type="ECO:0000256" key="7">
    <source>
        <dbReference type="ARBA" id="ARBA00022679"/>
    </source>
</evidence>
<keyword evidence="9" id="KW-0547">Nucleotide-binding</keyword>
<dbReference type="PANTHER" id="PTHR13697:SF4">
    <property type="entry name" value="ATP-DEPENDENT 6-PHOSPHOFRUCTOKINASE"/>
    <property type="match status" value="1"/>
</dbReference>
<dbReference type="Gene3D" id="3.40.50.460">
    <property type="entry name" value="Phosphofructokinase domain"/>
    <property type="match status" value="1"/>
</dbReference>
<evidence type="ECO:0000313" key="18">
    <source>
        <dbReference type="Proteomes" id="UP000886861"/>
    </source>
</evidence>
<dbReference type="PIRSF" id="PIRSF000532">
    <property type="entry name" value="ATP_PFK_prok"/>
    <property type="match status" value="1"/>
</dbReference>
<keyword evidence="8" id="KW-0479">Metal-binding</keyword>
<dbReference type="PANTHER" id="PTHR13697">
    <property type="entry name" value="PHOSPHOFRUCTOKINASE"/>
    <property type="match status" value="1"/>
</dbReference>
<comment type="pathway">
    <text evidence="4">Carbohydrate degradation; glycolysis; D-glyceraldehyde 3-phosphate and glycerone phosphate from D-glucose: step 3/4.</text>
</comment>
<keyword evidence="13" id="KW-0324">Glycolysis</keyword>
<feature type="domain" description="Phosphofructokinase" evidence="16">
    <location>
        <begin position="2"/>
        <end position="271"/>
    </location>
</feature>
<evidence type="ECO:0000259" key="16">
    <source>
        <dbReference type="Pfam" id="PF00365"/>
    </source>
</evidence>
<keyword evidence="12" id="KW-0460">Magnesium</keyword>
<evidence type="ECO:0000256" key="9">
    <source>
        <dbReference type="ARBA" id="ARBA00022741"/>
    </source>
</evidence>